<name>A0ABP9QX57_9RHOO</name>
<dbReference type="EMBL" id="BAABLD010000011">
    <property type="protein sequence ID" value="GAA5168816.1"/>
    <property type="molecule type" value="Genomic_DNA"/>
</dbReference>
<evidence type="ECO:0000313" key="1">
    <source>
        <dbReference type="EMBL" id="GAA5168816.1"/>
    </source>
</evidence>
<evidence type="ECO:0000313" key="2">
    <source>
        <dbReference type="Proteomes" id="UP001500547"/>
    </source>
</evidence>
<sequence>MNIGQVVAPAEPVELPSDIDSERQAYLDEAHVESTQFGVGRWDSFANAD</sequence>
<reference evidence="2" key="1">
    <citation type="journal article" date="2019" name="Int. J. Syst. Evol. Microbiol.">
        <title>The Global Catalogue of Microorganisms (GCM) 10K type strain sequencing project: providing services to taxonomists for standard genome sequencing and annotation.</title>
        <authorList>
            <consortium name="The Broad Institute Genomics Platform"/>
            <consortium name="The Broad Institute Genome Sequencing Center for Infectious Disease"/>
            <person name="Wu L."/>
            <person name="Ma J."/>
        </authorList>
    </citation>
    <scope>NUCLEOTIDE SEQUENCE [LARGE SCALE GENOMIC DNA]</scope>
    <source>
        <strain evidence="2">JCM 18715</strain>
    </source>
</reference>
<accession>A0ABP9QX57</accession>
<protein>
    <submittedName>
        <fullName evidence="1">Uncharacterized protein</fullName>
    </submittedName>
</protein>
<gene>
    <name evidence="1" type="ORF">GCM10025770_29390</name>
</gene>
<dbReference type="RefSeq" id="WP_345533852.1">
    <property type="nucleotide sequence ID" value="NZ_BAABLD010000011.1"/>
</dbReference>
<keyword evidence="2" id="KW-1185">Reference proteome</keyword>
<organism evidence="1 2">
    <name type="scientific">Viridibacterium curvum</name>
    <dbReference type="NCBI Taxonomy" id="1101404"/>
    <lineage>
        <taxon>Bacteria</taxon>
        <taxon>Pseudomonadati</taxon>
        <taxon>Pseudomonadota</taxon>
        <taxon>Betaproteobacteria</taxon>
        <taxon>Rhodocyclales</taxon>
        <taxon>Rhodocyclaceae</taxon>
        <taxon>Viridibacterium</taxon>
    </lineage>
</organism>
<proteinExistence type="predicted"/>
<comment type="caution">
    <text evidence="1">The sequence shown here is derived from an EMBL/GenBank/DDBJ whole genome shotgun (WGS) entry which is preliminary data.</text>
</comment>
<dbReference type="Proteomes" id="UP001500547">
    <property type="component" value="Unassembled WGS sequence"/>
</dbReference>